<dbReference type="EMBL" id="MDER01000003">
    <property type="protein sequence ID" value="ODP30365.1"/>
    <property type="molecule type" value="Genomic_DNA"/>
</dbReference>
<sequence length="38" mass="4691">MEIEYNKEEMKEFVEQLFLEIKYAHDNFLFIHISVTVL</sequence>
<evidence type="ECO:0000313" key="2">
    <source>
        <dbReference type="Proteomes" id="UP000094578"/>
    </source>
</evidence>
<accession>A0A1E3LB18</accession>
<reference evidence="1 2" key="1">
    <citation type="submission" date="2016-08" db="EMBL/GenBank/DDBJ databases">
        <title>Genome sequencing of Paenibacillus sp. TI45-13ar, isolated from Korean traditional nuruk.</title>
        <authorList>
            <person name="Kim S.-J."/>
        </authorList>
    </citation>
    <scope>NUCLEOTIDE SEQUENCE [LARGE SCALE GENOMIC DNA]</scope>
    <source>
        <strain evidence="1 2">TI45-13ar</strain>
    </source>
</reference>
<name>A0A1E3LB18_9BACL</name>
<dbReference type="Proteomes" id="UP000094578">
    <property type="component" value="Unassembled WGS sequence"/>
</dbReference>
<protein>
    <submittedName>
        <fullName evidence="1">Uncharacterized protein</fullName>
    </submittedName>
</protein>
<keyword evidence="2" id="KW-1185">Reference proteome</keyword>
<dbReference type="AlphaFoldDB" id="A0A1E3LB18"/>
<gene>
    <name evidence="1" type="ORF">PTI45_00217</name>
</gene>
<organism evidence="1 2">
    <name type="scientific">Paenibacillus nuruki</name>
    <dbReference type="NCBI Taxonomy" id="1886670"/>
    <lineage>
        <taxon>Bacteria</taxon>
        <taxon>Bacillati</taxon>
        <taxon>Bacillota</taxon>
        <taxon>Bacilli</taxon>
        <taxon>Bacillales</taxon>
        <taxon>Paenibacillaceae</taxon>
        <taxon>Paenibacillus</taxon>
    </lineage>
</organism>
<evidence type="ECO:0000313" key="1">
    <source>
        <dbReference type="EMBL" id="ODP30365.1"/>
    </source>
</evidence>
<comment type="caution">
    <text evidence="1">The sequence shown here is derived from an EMBL/GenBank/DDBJ whole genome shotgun (WGS) entry which is preliminary data.</text>
</comment>
<proteinExistence type="predicted"/>